<proteinExistence type="predicted"/>
<dbReference type="EMBL" id="JAVREN010000010">
    <property type="protein sequence ID" value="MDT0307229.1"/>
    <property type="molecule type" value="Genomic_DNA"/>
</dbReference>
<gene>
    <name evidence="1" type="ORF">RM780_09665</name>
</gene>
<evidence type="ECO:0000313" key="1">
    <source>
        <dbReference type="EMBL" id="MDT0307229.1"/>
    </source>
</evidence>
<name>A0ABU2L6N5_9ACTN</name>
<reference evidence="2" key="1">
    <citation type="submission" date="2023-07" db="EMBL/GenBank/DDBJ databases">
        <title>30 novel species of actinomycetes from the DSMZ collection.</title>
        <authorList>
            <person name="Nouioui I."/>
        </authorList>
    </citation>
    <scope>NUCLEOTIDE SEQUENCE [LARGE SCALE GENOMIC DNA]</scope>
    <source>
        <strain evidence="2">DSM 44917</strain>
    </source>
</reference>
<keyword evidence="2" id="KW-1185">Reference proteome</keyword>
<evidence type="ECO:0000313" key="2">
    <source>
        <dbReference type="Proteomes" id="UP001183388"/>
    </source>
</evidence>
<accession>A0ABU2L6N5</accession>
<sequence>MRIDLDRAVQTAEELLAELRELNGAEPDDAPTRVARRQRGEITRQLLYLAHLGDRARVEIMDAYHDYKNQDVRTGGEPASE</sequence>
<dbReference type="RefSeq" id="WP_311630171.1">
    <property type="nucleotide sequence ID" value="NZ_JAVREN010000010.1"/>
</dbReference>
<comment type="caution">
    <text evidence="1">The sequence shown here is derived from an EMBL/GenBank/DDBJ whole genome shotgun (WGS) entry which is preliminary data.</text>
</comment>
<protein>
    <submittedName>
        <fullName evidence="1">Uncharacterized protein</fullName>
    </submittedName>
</protein>
<dbReference type="Proteomes" id="UP001183388">
    <property type="component" value="Unassembled WGS sequence"/>
</dbReference>
<organism evidence="1 2">
    <name type="scientific">Streptomyces boetiae</name>
    <dbReference type="NCBI Taxonomy" id="3075541"/>
    <lineage>
        <taxon>Bacteria</taxon>
        <taxon>Bacillati</taxon>
        <taxon>Actinomycetota</taxon>
        <taxon>Actinomycetes</taxon>
        <taxon>Kitasatosporales</taxon>
        <taxon>Streptomycetaceae</taxon>
        <taxon>Streptomyces</taxon>
    </lineage>
</organism>